<evidence type="ECO:0000256" key="4">
    <source>
        <dbReference type="ARBA" id="ARBA00022786"/>
    </source>
</evidence>
<dbReference type="Pfam" id="PF03987">
    <property type="entry name" value="Autophagy_act_C"/>
    <property type="match status" value="1"/>
</dbReference>
<comment type="similarity">
    <text evidence="1">Belongs to the ATG10 family.</text>
</comment>
<evidence type="ECO:0000256" key="5">
    <source>
        <dbReference type="ARBA" id="ARBA00023006"/>
    </source>
</evidence>
<dbReference type="GO" id="GO:0019787">
    <property type="term" value="F:ubiquitin-like protein transferase activity"/>
    <property type="evidence" value="ECO:0000318"/>
    <property type="project" value="GO_Central"/>
</dbReference>
<keyword evidence="5" id="KW-0072">Autophagy</keyword>
<evidence type="ECO:0000313" key="8">
    <source>
        <dbReference type="RefSeq" id="XP_016452944.1"/>
    </source>
</evidence>
<dbReference type="GO" id="GO:0044804">
    <property type="term" value="P:nucleophagy"/>
    <property type="evidence" value="ECO:0000318"/>
    <property type="project" value="GO_Central"/>
</dbReference>
<reference evidence="7" key="1">
    <citation type="journal article" date="2014" name="Nat. Commun.">
        <title>The tobacco genome sequence and its comparison with those of tomato and potato.</title>
        <authorList>
            <person name="Sierro N."/>
            <person name="Battey J.N."/>
            <person name="Ouadi S."/>
            <person name="Bakaher N."/>
            <person name="Bovet L."/>
            <person name="Willig A."/>
            <person name="Goepfert S."/>
            <person name="Peitsch M.C."/>
            <person name="Ivanov N.V."/>
        </authorList>
    </citation>
    <scope>NUCLEOTIDE SEQUENCE [LARGE SCALE GENOMIC DNA]</scope>
</reference>
<dbReference type="AlphaFoldDB" id="A0A1S3YL42"/>
<dbReference type="Proteomes" id="UP000790787">
    <property type="component" value="Chromosome 19"/>
</dbReference>
<dbReference type="Gene3D" id="3.30.1460.50">
    <property type="match status" value="1"/>
</dbReference>
<name>A0A1S3YL42_TOBAC</name>
<dbReference type="InterPro" id="IPR007135">
    <property type="entry name" value="Atg3/Atg10"/>
</dbReference>
<keyword evidence="7" id="KW-1185">Reference proteome</keyword>
<organism evidence="7 8">
    <name type="scientific">Nicotiana tabacum</name>
    <name type="common">Common tobacco</name>
    <dbReference type="NCBI Taxonomy" id="4097"/>
    <lineage>
        <taxon>Eukaryota</taxon>
        <taxon>Viridiplantae</taxon>
        <taxon>Streptophyta</taxon>
        <taxon>Embryophyta</taxon>
        <taxon>Tracheophyta</taxon>
        <taxon>Spermatophyta</taxon>
        <taxon>Magnoliopsida</taxon>
        <taxon>eudicotyledons</taxon>
        <taxon>Gunneridae</taxon>
        <taxon>Pentapetalae</taxon>
        <taxon>asterids</taxon>
        <taxon>lamiids</taxon>
        <taxon>Solanales</taxon>
        <taxon>Solanaceae</taxon>
        <taxon>Nicotianoideae</taxon>
        <taxon>Nicotianeae</taxon>
        <taxon>Nicotiana</taxon>
    </lineage>
</organism>
<evidence type="ECO:0000256" key="6">
    <source>
        <dbReference type="ARBA" id="ARBA00029833"/>
    </source>
</evidence>
<dbReference type="GeneID" id="107777442"/>
<dbReference type="GO" id="GO:0000407">
    <property type="term" value="C:phagophore assembly site"/>
    <property type="evidence" value="ECO:0000318"/>
    <property type="project" value="GO_Central"/>
</dbReference>
<dbReference type="STRING" id="4097.A0A1S3YL42"/>
<evidence type="ECO:0000256" key="2">
    <source>
        <dbReference type="ARBA" id="ARBA00021099"/>
    </source>
</evidence>
<dbReference type="PANTHER" id="PTHR14957:SF1">
    <property type="entry name" value="UBIQUITIN-LIKE-CONJUGATING ENZYME ATG10"/>
    <property type="match status" value="1"/>
</dbReference>
<reference evidence="8" key="2">
    <citation type="submission" date="2025-08" db="UniProtKB">
        <authorList>
            <consortium name="RefSeq"/>
        </authorList>
    </citation>
    <scope>IDENTIFICATION</scope>
    <source>
        <tissue evidence="8">Leaf</tissue>
    </source>
</reference>
<keyword evidence="4" id="KW-0833">Ubl conjugation pathway</keyword>
<dbReference type="RefSeq" id="XP_016452944.1">
    <property type="nucleotide sequence ID" value="XM_016597458.1"/>
</dbReference>
<dbReference type="GO" id="GO:0000045">
    <property type="term" value="P:autophagosome assembly"/>
    <property type="evidence" value="ECO:0000318"/>
    <property type="project" value="GO_Central"/>
</dbReference>
<evidence type="ECO:0000256" key="1">
    <source>
        <dbReference type="ARBA" id="ARBA00005696"/>
    </source>
</evidence>
<dbReference type="PaxDb" id="4097-A0A1S3YL42"/>
<accession>A0A1S3YL42</accession>
<dbReference type="RefSeq" id="XP_016452944.1">
    <property type="nucleotide sequence ID" value="XM_016597458.2"/>
</dbReference>
<dbReference type="GO" id="GO:0061723">
    <property type="term" value="P:glycophagy"/>
    <property type="evidence" value="ECO:0000318"/>
    <property type="project" value="GO_Central"/>
</dbReference>
<dbReference type="OrthoDB" id="4089664at2759"/>
<proteinExistence type="inferred from homology"/>
<protein>
    <recommendedName>
        <fullName evidence="2">Ubiquitin-like-conjugating enzyme ATG10</fullName>
    </recommendedName>
    <alternativeName>
        <fullName evidence="6">Autophagy-related protein 10</fullName>
    </alternativeName>
</protein>
<evidence type="ECO:0000313" key="7">
    <source>
        <dbReference type="Proteomes" id="UP000790787"/>
    </source>
</evidence>
<keyword evidence="3" id="KW-0808">Transferase</keyword>
<gene>
    <name evidence="8" type="primary">LOC107777442</name>
    <name evidence="8" type="synonym">ATG10</name>
</gene>
<evidence type="ECO:0000256" key="3">
    <source>
        <dbReference type="ARBA" id="ARBA00022679"/>
    </source>
</evidence>
<sequence length="279" mass="31519">MPSDKALINISTWDGTITSTDFYVAAVNFAEQWNNLDLGFPHWSWINCPKGPLLAASKVGLCAFALYICFRLVLYIITTCILQFGQVEGYLSLENMILPGSAEDDRNECGLAGIEDLTCSNEDVFSDTAILVQKHSQERHHYDFHVVYSSSFRVPVLYFRAYCSDGEPLAKEDLERDLPAYTAQELAISKWTFMTQEEHPYLNRPWYTLHPCGTGDWMKLLFSNEPSAVSQGGVAVEKYMISWFSVVCPIFGLKIPLKLFVNVSSCITVQPTSLKMFLM</sequence>
<dbReference type="PANTHER" id="PTHR14957">
    <property type="entry name" value="UBIQUITIN-LIKE-CONJUGATING ENZYME ATG10"/>
    <property type="match status" value="1"/>
</dbReference>